<dbReference type="KEGG" id="care:LT85_0891"/>
<dbReference type="STRING" id="279058.LT85_0891"/>
<dbReference type="Proteomes" id="UP000030302">
    <property type="component" value="Chromosome"/>
</dbReference>
<dbReference type="OrthoDB" id="8766744at2"/>
<dbReference type="PANTHER" id="PTHR30250:SF26">
    <property type="entry name" value="PSMA PROTEIN"/>
    <property type="match status" value="1"/>
</dbReference>
<comment type="subcellular location">
    <subcellularLocation>
        <location evidence="1">Cell membrane</location>
        <topology evidence="1">Multi-pass membrane protein</topology>
    </subcellularLocation>
</comment>
<keyword evidence="5 6" id="KW-0472">Membrane</keyword>
<dbReference type="GO" id="GO:0005886">
    <property type="term" value="C:plasma membrane"/>
    <property type="evidence" value="ECO:0007669"/>
    <property type="project" value="UniProtKB-SubCell"/>
</dbReference>
<protein>
    <submittedName>
        <fullName evidence="7">Teichuronic acid biosynthesis protein TuaB</fullName>
    </submittedName>
</protein>
<feature type="transmembrane region" description="Helical" evidence="6">
    <location>
        <begin position="194"/>
        <end position="215"/>
    </location>
</feature>
<keyword evidence="2" id="KW-1003">Cell membrane</keyword>
<evidence type="ECO:0000256" key="4">
    <source>
        <dbReference type="ARBA" id="ARBA00022989"/>
    </source>
</evidence>
<name>A0A0A1F683_9BURK</name>
<dbReference type="AlphaFoldDB" id="A0A0A1F683"/>
<feature type="transmembrane region" description="Helical" evidence="6">
    <location>
        <begin position="20"/>
        <end position="42"/>
    </location>
</feature>
<accession>A0A0A1F683</accession>
<feature type="transmembrane region" description="Helical" evidence="6">
    <location>
        <begin position="353"/>
        <end position="374"/>
    </location>
</feature>
<evidence type="ECO:0000313" key="7">
    <source>
        <dbReference type="EMBL" id="AIY40051.1"/>
    </source>
</evidence>
<evidence type="ECO:0000313" key="8">
    <source>
        <dbReference type="Proteomes" id="UP000030302"/>
    </source>
</evidence>
<keyword evidence="4 6" id="KW-1133">Transmembrane helix</keyword>
<feature type="transmembrane region" description="Helical" evidence="6">
    <location>
        <begin position="140"/>
        <end position="158"/>
    </location>
</feature>
<proteinExistence type="predicted"/>
<evidence type="ECO:0000256" key="6">
    <source>
        <dbReference type="SAM" id="Phobius"/>
    </source>
</evidence>
<dbReference type="Pfam" id="PF13440">
    <property type="entry name" value="Polysacc_synt_3"/>
    <property type="match status" value="1"/>
</dbReference>
<feature type="transmembrane region" description="Helical" evidence="6">
    <location>
        <begin position="170"/>
        <end position="188"/>
    </location>
</feature>
<feature type="transmembrane region" description="Helical" evidence="6">
    <location>
        <begin position="95"/>
        <end position="120"/>
    </location>
</feature>
<feature type="transmembrane region" description="Helical" evidence="6">
    <location>
        <begin position="386"/>
        <end position="402"/>
    </location>
</feature>
<evidence type="ECO:0000256" key="2">
    <source>
        <dbReference type="ARBA" id="ARBA00022475"/>
    </source>
</evidence>
<sequence>MDLINSESNKKSYRTFIHNIGWNLVGQIAPLIAAVVSIPLLIKGLGVDRFGILTIAWMLIGYFSLFDLGIGRALTQIISEKLATNKGKDIPPLMWTGLTVMFVLGLIASLLIVGLSDWIIYSGLKIPVYLQDETKSSLSMLAPSIPLVLLATGLRGVLEAKHEFKSVNLVRIPLGVLMFVAPLCVLPFSNSLVAIFFSLLLVRAFTAIAFFFLCYRSMDNFTEFSLSRAVVPELLKFGGWMTVSNIVSPIMVQMDRFVIGMMLSMAAVAYYATPYEMVTKLLVIPAAIAGVCFPQFAKLNAQKNTKEAMTLYWKSCKYIFYLIFPAVIFVIFFAGWILHLWLGGKFSDESTRVFQILAIGVLANGLAAIPFAFLQGAGRSDITAKVHVCELFIYLPLLYFSVSKLGIVGASLIWSLRVFVDGIILHRMVGMVATKNIG</sequence>
<dbReference type="CDD" id="cd13128">
    <property type="entry name" value="MATE_Wzx_like"/>
    <property type="match status" value="1"/>
</dbReference>
<dbReference type="RefSeq" id="WP_081992030.1">
    <property type="nucleotide sequence ID" value="NZ_CP009962.1"/>
</dbReference>
<keyword evidence="3 6" id="KW-0812">Transmembrane</keyword>
<feature type="transmembrane region" description="Helical" evidence="6">
    <location>
        <begin position="254"/>
        <end position="272"/>
    </location>
</feature>
<feature type="transmembrane region" description="Helical" evidence="6">
    <location>
        <begin position="318"/>
        <end position="341"/>
    </location>
</feature>
<evidence type="ECO:0000256" key="3">
    <source>
        <dbReference type="ARBA" id="ARBA00022692"/>
    </source>
</evidence>
<gene>
    <name evidence="7" type="primary">tuaB</name>
    <name evidence="7" type="ORF">LT85_0891</name>
</gene>
<feature type="transmembrane region" description="Helical" evidence="6">
    <location>
        <begin position="54"/>
        <end position="74"/>
    </location>
</feature>
<reference evidence="8" key="1">
    <citation type="journal article" date="2014" name="Soil Biol. Biochem.">
        <title>Structure and function of bacterial communities in ageing soils: Insights from the Mendocino ecological staircase.</title>
        <authorList>
            <person name="Uroz S."/>
            <person name="Tech J.J."/>
            <person name="Sawaya N.A."/>
            <person name="Frey-Klett P."/>
            <person name="Leveau J.H.J."/>
        </authorList>
    </citation>
    <scope>NUCLEOTIDE SEQUENCE [LARGE SCALE GENOMIC DNA]</scope>
    <source>
        <strain evidence="8">Cal35</strain>
    </source>
</reference>
<organism evidence="7 8">
    <name type="scientific">Collimonas arenae</name>
    <dbReference type="NCBI Taxonomy" id="279058"/>
    <lineage>
        <taxon>Bacteria</taxon>
        <taxon>Pseudomonadati</taxon>
        <taxon>Pseudomonadota</taxon>
        <taxon>Betaproteobacteria</taxon>
        <taxon>Burkholderiales</taxon>
        <taxon>Oxalobacteraceae</taxon>
        <taxon>Collimonas</taxon>
    </lineage>
</organism>
<dbReference type="InterPro" id="IPR050833">
    <property type="entry name" value="Poly_Biosynth_Transport"/>
</dbReference>
<keyword evidence="8" id="KW-1185">Reference proteome</keyword>
<dbReference type="PANTHER" id="PTHR30250">
    <property type="entry name" value="PST FAMILY PREDICTED COLANIC ACID TRANSPORTER"/>
    <property type="match status" value="1"/>
</dbReference>
<evidence type="ECO:0000256" key="5">
    <source>
        <dbReference type="ARBA" id="ARBA00023136"/>
    </source>
</evidence>
<dbReference type="EMBL" id="CP009962">
    <property type="protein sequence ID" value="AIY40051.1"/>
    <property type="molecule type" value="Genomic_DNA"/>
</dbReference>
<feature type="transmembrane region" description="Helical" evidence="6">
    <location>
        <begin position="278"/>
        <end position="297"/>
    </location>
</feature>
<evidence type="ECO:0000256" key="1">
    <source>
        <dbReference type="ARBA" id="ARBA00004651"/>
    </source>
</evidence>
<dbReference type="HOGENOM" id="CLU_040633_1_0_4"/>